<dbReference type="GO" id="GO:0005524">
    <property type="term" value="F:ATP binding"/>
    <property type="evidence" value="ECO:0007669"/>
    <property type="project" value="UniProtKB-KW"/>
</dbReference>
<feature type="domain" description="EamA" evidence="7">
    <location>
        <begin position="20"/>
        <end position="145"/>
    </location>
</feature>
<comment type="subcellular location">
    <subcellularLocation>
        <location evidence="1">Membrane</location>
        <topology evidence="1">Multi-pass membrane protein</topology>
    </subcellularLocation>
</comment>
<evidence type="ECO:0000313" key="9">
    <source>
        <dbReference type="Proteomes" id="UP000635983"/>
    </source>
</evidence>
<sequence length="300" mass="31764">MSSASKPSSNAFLTVAPVVFLLLWSAGFPVSKLALEYSQPMGLLAIRYALTAAVLLVLFAILRPDLPRGMAWVHVAVVGFCIQVMYFGLNYFSLMEGTSAGVLALITSLQPVLVSALAPKLLGERVSLQRWAGLALGLTGTVGVIAARSGIETDSILGLVLAVGALIGMTTAILYEKRHGTGVHPVIGNLIQYAVGLLFCAPAAWVTDQYHYEWTWGLIGPLLYLVLGNSLVAISLLIALTRAGEVSRVSSLFFFVPPLAAVMSMILLGEPMPPLAWGAMLISVIGVAMATRPTQNEAAK</sequence>
<feature type="transmembrane region" description="Helical" evidence="6">
    <location>
        <begin position="131"/>
        <end position="150"/>
    </location>
</feature>
<protein>
    <submittedName>
        <fullName evidence="8">Peptide ABC transporter ATP-binding protein</fullName>
    </submittedName>
</protein>
<feature type="domain" description="EamA" evidence="7">
    <location>
        <begin position="157"/>
        <end position="290"/>
    </location>
</feature>
<feature type="transmembrane region" description="Helical" evidence="6">
    <location>
        <begin position="252"/>
        <end position="269"/>
    </location>
</feature>
<comment type="similarity">
    <text evidence="2">Belongs to the EamA transporter family.</text>
</comment>
<dbReference type="RefSeq" id="WP_188983105.1">
    <property type="nucleotide sequence ID" value="NZ_BMPO01000004.1"/>
</dbReference>
<feature type="transmembrane region" description="Helical" evidence="6">
    <location>
        <begin position="43"/>
        <end position="62"/>
    </location>
</feature>
<dbReference type="InterPro" id="IPR050638">
    <property type="entry name" value="AA-Vitamin_Transporters"/>
</dbReference>
<evidence type="ECO:0000256" key="5">
    <source>
        <dbReference type="ARBA" id="ARBA00023136"/>
    </source>
</evidence>
<dbReference type="SUPFAM" id="SSF103481">
    <property type="entry name" value="Multidrug resistance efflux transporter EmrE"/>
    <property type="match status" value="2"/>
</dbReference>
<gene>
    <name evidence="8" type="ORF">GCM10009304_20290</name>
</gene>
<dbReference type="Proteomes" id="UP000635983">
    <property type="component" value="Unassembled WGS sequence"/>
</dbReference>
<feature type="transmembrane region" description="Helical" evidence="6">
    <location>
        <begin position="156"/>
        <end position="175"/>
    </location>
</feature>
<evidence type="ECO:0000256" key="6">
    <source>
        <dbReference type="SAM" id="Phobius"/>
    </source>
</evidence>
<feature type="transmembrane region" description="Helical" evidence="6">
    <location>
        <begin position="69"/>
        <end position="89"/>
    </location>
</feature>
<reference evidence="8" key="2">
    <citation type="submission" date="2020-09" db="EMBL/GenBank/DDBJ databases">
        <authorList>
            <person name="Sun Q."/>
            <person name="Ohkuma M."/>
        </authorList>
    </citation>
    <scope>NUCLEOTIDE SEQUENCE</scope>
    <source>
        <strain evidence="8">JCM 30078</strain>
    </source>
</reference>
<feature type="transmembrane region" description="Helical" evidence="6">
    <location>
        <begin position="218"/>
        <end position="240"/>
    </location>
</feature>
<name>A0A917PVR6_9PSED</name>
<feature type="transmembrane region" description="Helical" evidence="6">
    <location>
        <begin position="101"/>
        <end position="119"/>
    </location>
</feature>
<keyword evidence="5 6" id="KW-0472">Membrane</keyword>
<evidence type="ECO:0000259" key="7">
    <source>
        <dbReference type="Pfam" id="PF00892"/>
    </source>
</evidence>
<evidence type="ECO:0000256" key="1">
    <source>
        <dbReference type="ARBA" id="ARBA00004141"/>
    </source>
</evidence>
<evidence type="ECO:0000313" key="8">
    <source>
        <dbReference type="EMBL" id="GGJ94193.1"/>
    </source>
</evidence>
<accession>A0A917PVR6</accession>
<evidence type="ECO:0000256" key="2">
    <source>
        <dbReference type="ARBA" id="ARBA00007362"/>
    </source>
</evidence>
<dbReference type="PANTHER" id="PTHR32322:SF2">
    <property type="entry name" value="EAMA DOMAIN-CONTAINING PROTEIN"/>
    <property type="match status" value="1"/>
</dbReference>
<dbReference type="EMBL" id="BMPO01000004">
    <property type="protein sequence ID" value="GGJ94193.1"/>
    <property type="molecule type" value="Genomic_DNA"/>
</dbReference>
<dbReference type="PANTHER" id="PTHR32322">
    <property type="entry name" value="INNER MEMBRANE TRANSPORTER"/>
    <property type="match status" value="1"/>
</dbReference>
<feature type="transmembrane region" description="Helical" evidence="6">
    <location>
        <begin position="187"/>
        <end position="206"/>
    </location>
</feature>
<keyword evidence="9" id="KW-1185">Reference proteome</keyword>
<keyword evidence="8" id="KW-0067">ATP-binding</keyword>
<keyword evidence="3 6" id="KW-0812">Transmembrane</keyword>
<keyword evidence="4 6" id="KW-1133">Transmembrane helix</keyword>
<evidence type="ECO:0000256" key="3">
    <source>
        <dbReference type="ARBA" id="ARBA00022692"/>
    </source>
</evidence>
<comment type="caution">
    <text evidence="8">The sequence shown here is derived from an EMBL/GenBank/DDBJ whole genome shotgun (WGS) entry which is preliminary data.</text>
</comment>
<dbReference type="AlphaFoldDB" id="A0A917PVR6"/>
<keyword evidence="8" id="KW-0547">Nucleotide-binding</keyword>
<dbReference type="Pfam" id="PF00892">
    <property type="entry name" value="EamA"/>
    <property type="match status" value="2"/>
</dbReference>
<dbReference type="InterPro" id="IPR037185">
    <property type="entry name" value="EmrE-like"/>
</dbReference>
<reference evidence="8" key="1">
    <citation type="journal article" date="2014" name="Int. J. Syst. Evol. Microbiol.">
        <title>Complete genome sequence of Corynebacterium casei LMG S-19264T (=DSM 44701T), isolated from a smear-ripened cheese.</title>
        <authorList>
            <consortium name="US DOE Joint Genome Institute (JGI-PGF)"/>
            <person name="Walter F."/>
            <person name="Albersmeier A."/>
            <person name="Kalinowski J."/>
            <person name="Ruckert C."/>
        </authorList>
    </citation>
    <scope>NUCLEOTIDE SEQUENCE</scope>
    <source>
        <strain evidence="8">JCM 30078</strain>
    </source>
</reference>
<proteinExistence type="inferred from homology"/>
<dbReference type="Gene3D" id="1.10.3730.20">
    <property type="match status" value="1"/>
</dbReference>
<dbReference type="InterPro" id="IPR000620">
    <property type="entry name" value="EamA_dom"/>
</dbReference>
<feature type="transmembrane region" description="Helical" evidence="6">
    <location>
        <begin position="275"/>
        <end position="291"/>
    </location>
</feature>
<evidence type="ECO:0000256" key="4">
    <source>
        <dbReference type="ARBA" id="ARBA00022989"/>
    </source>
</evidence>
<dbReference type="GO" id="GO:0016020">
    <property type="term" value="C:membrane"/>
    <property type="evidence" value="ECO:0007669"/>
    <property type="project" value="UniProtKB-SubCell"/>
</dbReference>
<organism evidence="8 9">
    <name type="scientific">Pseudomonas matsuisoli</name>
    <dbReference type="NCBI Taxonomy" id="1515666"/>
    <lineage>
        <taxon>Bacteria</taxon>
        <taxon>Pseudomonadati</taxon>
        <taxon>Pseudomonadota</taxon>
        <taxon>Gammaproteobacteria</taxon>
        <taxon>Pseudomonadales</taxon>
        <taxon>Pseudomonadaceae</taxon>
        <taxon>Pseudomonas</taxon>
    </lineage>
</organism>